<proteinExistence type="inferred from homology"/>
<dbReference type="Proteomes" id="UP000018745">
    <property type="component" value="Chromosome"/>
</dbReference>
<accession>A0ABN4BQD7</accession>
<dbReference type="EC" id="3.1.26.5" evidence="6"/>
<keyword evidence="4 6" id="KW-0378">Hydrolase</keyword>
<keyword evidence="2 6" id="KW-0540">Nuclease</keyword>
<dbReference type="HAMAP" id="MF_00227">
    <property type="entry name" value="RNase_P"/>
    <property type="match status" value="1"/>
</dbReference>
<dbReference type="PANTHER" id="PTHR33992">
    <property type="entry name" value="RIBONUCLEASE P PROTEIN COMPONENT"/>
    <property type="match status" value="1"/>
</dbReference>
<comment type="subunit">
    <text evidence="6">Consists of a catalytic RNA component (M1 or rnpB) and a protein subunit.</text>
</comment>
<dbReference type="InterPro" id="IPR014721">
    <property type="entry name" value="Ribsml_uS5_D2-typ_fold_subgr"/>
</dbReference>
<evidence type="ECO:0000256" key="1">
    <source>
        <dbReference type="ARBA" id="ARBA00022694"/>
    </source>
</evidence>
<dbReference type="RefSeq" id="WP_024071649.1">
    <property type="nucleotide sequence ID" value="NC_023062.1"/>
</dbReference>
<evidence type="ECO:0000256" key="6">
    <source>
        <dbReference type="HAMAP-Rule" id="MF_00227"/>
    </source>
</evidence>
<keyword evidence="3 6" id="KW-0255">Endonuclease</keyword>
<evidence type="ECO:0000256" key="2">
    <source>
        <dbReference type="ARBA" id="ARBA00022722"/>
    </source>
</evidence>
<dbReference type="PANTHER" id="PTHR33992:SF1">
    <property type="entry name" value="RIBONUCLEASE P PROTEIN COMPONENT"/>
    <property type="match status" value="1"/>
</dbReference>
<evidence type="ECO:0000256" key="3">
    <source>
        <dbReference type="ARBA" id="ARBA00022759"/>
    </source>
</evidence>
<protein>
    <recommendedName>
        <fullName evidence="6">Ribonuclease P protein component</fullName>
        <shortName evidence="6">RNase P protein</shortName>
        <shortName evidence="6">RNaseP protein</shortName>
        <ecNumber evidence="6">3.1.26.5</ecNumber>
    </recommendedName>
    <alternativeName>
        <fullName evidence="6">Protein C5</fullName>
    </alternativeName>
</protein>
<dbReference type="Pfam" id="PF00825">
    <property type="entry name" value="Ribonuclease_P"/>
    <property type="match status" value="1"/>
</dbReference>
<dbReference type="EMBL" id="CP006935">
    <property type="protein sequence ID" value="AHC40069.1"/>
    <property type="molecule type" value="Genomic_DNA"/>
</dbReference>
<name>A0ABN4BQD7_9MOLU</name>
<evidence type="ECO:0000256" key="4">
    <source>
        <dbReference type="ARBA" id="ARBA00022801"/>
    </source>
</evidence>
<dbReference type="InterPro" id="IPR000100">
    <property type="entry name" value="RNase_P"/>
</dbReference>
<keyword evidence="8" id="KW-1185">Reference proteome</keyword>
<keyword evidence="1 6" id="KW-0819">tRNA processing</keyword>
<gene>
    <name evidence="6" type="primary">rnpA</name>
    <name evidence="7" type="ORF">OVS_04465</name>
</gene>
<organism evidence="7 8">
    <name type="scientific">Mycoplasma ovis str. Michigan</name>
    <dbReference type="NCBI Taxonomy" id="1415773"/>
    <lineage>
        <taxon>Bacteria</taxon>
        <taxon>Bacillati</taxon>
        <taxon>Mycoplasmatota</taxon>
        <taxon>Mollicutes</taxon>
        <taxon>Mycoplasmataceae</taxon>
        <taxon>Mycoplasma</taxon>
    </lineage>
</organism>
<dbReference type="SUPFAM" id="SSF54211">
    <property type="entry name" value="Ribosomal protein S5 domain 2-like"/>
    <property type="match status" value="1"/>
</dbReference>
<comment type="function">
    <text evidence="6">RNaseP catalyzes the removal of the 5'-leader sequence from pre-tRNA to produce the mature 5'-terminus. It can also cleave other RNA substrates such as 4.5S RNA. The protein component plays an auxiliary but essential role in vivo by binding to the 5'-leader sequence and broadening the substrate specificity of the ribozyme.</text>
</comment>
<reference evidence="7 8" key="1">
    <citation type="journal article" date="2014" name="Genome Announc.">
        <title>Complete Genome Sequence of Mycoplasma ovis Strain Michigan, a Hemoplasma of Sheep with Two Distinct 16S rRNA Genes.</title>
        <authorList>
            <person name="Deshuillers P.L."/>
            <person name="Santos A.P."/>
            <person name="do Nascimento N.C."/>
            <person name="Hampel J.A."/>
            <person name="Bergin I.L."/>
            <person name="Dyson M.C."/>
            <person name="Messick J.B."/>
        </authorList>
    </citation>
    <scope>NUCLEOTIDE SEQUENCE [LARGE SCALE GENOMIC DNA]</scope>
    <source>
        <strain evidence="7 8">Michigan</strain>
    </source>
</reference>
<comment type="catalytic activity">
    <reaction evidence="6">
        <text>Endonucleolytic cleavage of RNA, removing 5'-extranucleotides from tRNA precursor.</text>
        <dbReference type="EC" id="3.1.26.5"/>
    </reaction>
</comment>
<evidence type="ECO:0000256" key="5">
    <source>
        <dbReference type="ARBA" id="ARBA00022884"/>
    </source>
</evidence>
<dbReference type="InterPro" id="IPR020568">
    <property type="entry name" value="Ribosomal_Su5_D2-typ_SF"/>
</dbReference>
<evidence type="ECO:0000313" key="8">
    <source>
        <dbReference type="Proteomes" id="UP000018745"/>
    </source>
</evidence>
<dbReference type="Gene3D" id="3.30.230.10">
    <property type="match status" value="1"/>
</dbReference>
<evidence type="ECO:0000313" key="7">
    <source>
        <dbReference type="EMBL" id="AHC40069.1"/>
    </source>
</evidence>
<keyword evidence="5 6" id="KW-0694">RNA-binding</keyword>
<sequence length="124" mass="15204">MKKKYRLLKKKEFETVFNNRSRIKTQNLIFYYSNNLDSFKNLKNIKIGVIIPKKKWKKAVDRNYLKRVIWALNSFYQLDKFPKTFSIFLFTHWFHSNYKGRKVNFEGLKKEIDKIYSIFLSRCS</sequence>
<comment type="similarity">
    <text evidence="6">Belongs to the RnpA family.</text>
</comment>